<dbReference type="UniPathway" id="UPA00588">
    <property type="reaction ID" value="UER00646"/>
</dbReference>
<keyword evidence="10 11" id="KW-0660">Purine salvage</keyword>
<comment type="pathway">
    <text evidence="4 11">Purine metabolism; AMP biosynthesis via salvage pathway; AMP from adenine: step 1/1.</text>
</comment>
<dbReference type="EMBL" id="JAFLCK010000001">
    <property type="protein sequence ID" value="MBN8659024.1"/>
    <property type="molecule type" value="Genomic_DNA"/>
</dbReference>
<evidence type="ECO:0000256" key="7">
    <source>
        <dbReference type="ARBA" id="ARBA00022490"/>
    </source>
</evidence>
<dbReference type="NCBIfam" id="NF002634">
    <property type="entry name" value="PRK02304.1-3"/>
    <property type="match status" value="1"/>
</dbReference>
<evidence type="ECO:0000256" key="2">
    <source>
        <dbReference type="ARBA" id="ARBA00003968"/>
    </source>
</evidence>
<dbReference type="GO" id="GO:0006166">
    <property type="term" value="P:purine ribonucleoside salvage"/>
    <property type="evidence" value="ECO:0007669"/>
    <property type="project" value="UniProtKB-UniRule"/>
</dbReference>
<dbReference type="CDD" id="cd06223">
    <property type="entry name" value="PRTases_typeI"/>
    <property type="match status" value="1"/>
</dbReference>
<dbReference type="NCBIfam" id="TIGR01090">
    <property type="entry name" value="apt"/>
    <property type="match status" value="1"/>
</dbReference>
<comment type="subcellular location">
    <subcellularLocation>
        <location evidence="3 11">Cytoplasm</location>
    </subcellularLocation>
</comment>
<dbReference type="InterPro" id="IPR000836">
    <property type="entry name" value="PRTase_dom"/>
</dbReference>
<evidence type="ECO:0000256" key="4">
    <source>
        <dbReference type="ARBA" id="ARBA00004659"/>
    </source>
</evidence>
<dbReference type="GO" id="GO:0005737">
    <property type="term" value="C:cytoplasm"/>
    <property type="evidence" value="ECO:0007669"/>
    <property type="project" value="UniProtKB-SubCell"/>
</dbReference>
<comment type="function">
    <text evidence="2 11">Catalyzes a salvage reaction resulting in the formation of AMP, that is energically less costly than de novo synthesis.</text>
</comment>
<dbReference type="InterPro" id="IPR029057">
    <property type="entry name" value="PRTase-like"/>
</dbReference>
<evidence type="ECO:0000313" key="14">
    <source>
        <dbReference type="Proteomes" id="UP000664277"/>
    </source>
</evidence>
<comment type="catalytic activity">
    <reaction evidence="1 11">
        <text>AMP + diphosphate = 5-phospho-alpha-D-ribose 1-diphosphate + adenine</text>
        <dbReference type="Rhea" id="RHEA:16609"/>
        <dbReference type="ChEBI" id="CHEBI:16708"/>
        <dbReference type="ChEBI" id="CHEBI:33019"/>
        <dbReference type="ChEBI" id="CHEBI:58017"/>
        <dbReference type="ChEBI" id="CHEBI:456215"/>
        <dbReference type="EC" id="2.4.2.7"/>
    </reaction>
</comment>
<comment type="similarity">
    <text evidence="5 11">Belongs to the purine/pyrimidine phosphoribosyltransferase family.</text>
</comment>
<dbReference type="EC" id="2.4.2.7" evidence="6 11"/>
<evidence type="ECO:0000256" key="6">
    <source>
        <dbReference type="ARBA" id="ARBA00011893"/>
    </source>
</evidence>
<evidence type="ECO:0000256" key="8">
    <source>
        <dbReference type="ARBA" id="ARBA00022676"/>
    </source>
</evidence>
<evidence type="ECO:0000256" key="5">
    <source>
        <dbReference type="ARBA" id="ARBA00008391"/>
    </source>
</evidence>
<accession>A0A8J7P6G1</accession>
<protein>
    <recommendedName>
        <fullName evidence="6 11">Adenine phosphoribosyltransferase</fullName>
        <shortName evidence="11">APRT</shortName>
        <ecNumber evidence="6 11">2.4.2.7</ecNumber>
    </recommendedName>
</protein>
<evidence type="ECO:0000256" key="1">
    <source>
        <dbReference type="ARBA" id="ARBA00000868"/>
    </source>
</evidence>
<dbReference type="GO" id="GO:0002055">
    <property type="term" value="F:adenine binding"/>
    <property type="evidence" value="ECO:0007669"/>
    <property type="project" value="TreeGrafter"/>
</dbReference>
<comment type="caution">
    <text evidence="13">The sequence shown here is derived from an EMBL/GenBank/DDBJ whole genome shotgun (WGS) entry which is preliminary data.</text>
</comment>
<feature type="domain" description="Phosphoribosyltransferase" evidence="12">
    <location>
        <begin position="62"/>
        <end position="174"/>
    </location>
</feature>
<dbReference type="FunFam" id="3.40.50.2020:FF:000021">
    <property type="entry name" value="Adenine phosphoribosyltransferase"/>
    <property type="match status" value="1"/>
</dbReference>
<reference evidence="13" key="1">
    <citation type="submission" date="2021-02" db="EMBL/GenBank/DDBJ databases">
        <title>Genome-Resolved Metagenomics of a Microbial Community Performing Photosynthetic Biological Nutrient Removal.</title>
        <authorList>
            <person name="Mcdaniel E.A."/>
        </authorList>
    </citation>
    <scope>NUCLEOTIDE SEQUENCE</scope>
    <source>
        <strain evidence="13">UWPOB_OBS1</strain>
    </source>
</reference>
<comment type="subunit">
    <text evidence="11">Homodimer.</text>
</comment>
<keyword evidence="8 11" id="KW-0328">Glycosyltransferase</keyword>
<dbReference type="InterPro" id="IPR005764">
    <property type="entry name" value="Ade_phspho_trans"/>
</dbReference>
<keyword evidence="7 11" id="KW-0963">Cytoplasm</keyword>
<name>A0A8J7P6G1_9BACT</name>
<dbReference type="GO" id="GO:0003999">
    <property type="term" value="F:adenine phosphoribosyltransferase activity"/>
    <property type="evidence" value="ECO:0007669"/>
    <property type="project" value="UniProtKB-UniRule"/>
</dbReference>
<dbReference type="InterPro" id="IPR050054">
    <property type="entry name" value="UPRTase/APRTase"/>
</dbReference>
<gene>
    <name evidence="11" type="primary">apt</name>
    <name evidence="13" type="ORF">J0M35_01575</name>
</gene>
<dbReference type="AlphaFoldDB" id="A0A8J7P6G1"/>
<dbReference type="Pfam" id="PF00156">
    <property type="entry name" value="Pribosyltran"/>
    <property type="match status" value="1"/>
</dbReference>
<dbReference type="Gene3D" id="3.40.50.2020">
    <property type="match status" value="1"/>
</dbReference>
<dbReference type="GO" id="GO:0044209">
    <property type="term" value="P:AMP salvage"/>
    <property type="evidence" value="ECO:0007669"/>
    <property type="project" value="UniProtKB-UniRule"/>
</dbReference>
<dbReference type="HAMAP" id="MF_00004">
    <property type="entry name" value="Aden_phosphoribosyltr"/>
    <property type="match status" value="1"/>
</dbReference>
<dbReference type="NCBIfam" id="NF002636">
    <property type="entry name" value="PRK02304.1-5"/>
    <property type="match status" value="1"/>
</dbReference>
<dbReference type="PANTHER" id="PTHR32315">
    <property type="entry name" value="ADENINE PHOSPHORIBOSYLTRANSFERASE"/>
    <property type="match status" value="1"/>
</dbReference>
<evidence type="ECO:0000256" key="9">
    <source>
        <dbReference type="ARBA" id="ARBA00022679"/>
    </source>
</evidence>
<evidence type="ECO:0000256" key="11">
    <source>
        <dbReference type="HAMAP-Rule" id="MF_00004"/>
    </source>
</evidence>
<evidence type="ECO:0000313" key="13">
    <source>
        <dbReference type="EMBL" id="MBN8659024.1"/>
    </source>
</evidence>
<proteinExistence type="inferred from homology"/>
<dbReference type="GO" id="GO:0016208">
    <property type="term" value="F:AMP binding"/>
    <property type="evidence" value="ECO:0007669"/>
    <property type="project" value="TreeGrafter"/>
</dbReference>
<organism evidence="13 14">
    <name type="scientific">Candidatus Obscuribacter phosphatis</name>
    <dbReference type="NCBI Taxonomy" id="1906157"/>
    <lineage>
        <taxon>Bacteria</taxon>
        <taxon>Bacillati</taxon>
        <taxon>Candidatus Melainabacteria</taxon>
        <taxon>Candidatus Obscuribacterales</taxon>
        <taxon>Candidatus Obscuribacteraceae</taxon>
        <taxon>Candidatus Obscuribacter</taxon>
    </lineage>
</organism>
<dbReference type="SUPFAM" id="SSF53271">
    <property type="entry name" value="PRTase-like"/>
    <property type="match status" value="1"/>
</dbReference>
<keyword evidence="9 11" id="KW-0808">Transferase</keyword>
<evidence type="ECO:0000256" key="10">
    <source>
        <dbReference type="ARBA" id="ARBA00022726"/>
    </source>
</evidence>
<evidence type="ECO:0000259" key="12">
    <source>
        <dbReference type="Pfam" id="PF00156"/>
    </source>
</evidence>
<dbReference type="PANTHER" id="PTHR32315:SF3">
    <property type="entry name" value="ADENINE PHOSPHORIBOSYLTRANSFERASE"/>
    <property type="match status" value="1"/>
</dbReference>
<sequence length="194" mass="20946">MTAKTENAKVTLPLTPERQDWLKSTIRDIPDFPKPGIIFKDLTTLMKNAEAFACVLNSLSNTSEKLNPTVVVGIEARGFILAPAVAHHLGVGFVPVRKPGKLPYNVERVSYALEYGEDTVEVHKDAVGKGDRVVIIDDLLATGGTALAARQLMEKLGAEVVGAGFVVELDFLSGREKLLAGKEGALEVFSVIQY</sequence>
<evidence type="ECO:0000256" key="3">
    <source>
        <dbReference type="ARBA" id="ARBA00004496"/>
    </source>
</evidence>
<dbReference type="GO" id="GO:0006168">
    <property type="term" value="P:adenine salvage"/>
    <property type="evidence" value="ECO:0007669"/>
    <property type="project" value="InterPro"/>
</dbReference>
<dbReference type="Proteomes" id="UP000664277">
    <property type="component" value="Unassembled WGS sequence"/>
</dbReference>